<protein>
    <recommendedName>
        <fullName evidence="3">SEC-C domain-containing protein</fullName>
    </recommendedName>
</protein>
<evidence type="ECO:0000313" key="1">
    <source>
        <dbReference type="EMBL" id="GGG46916.1"/>
    </source>
</evidence>
<dbReference type="InterPro" id="IPR004027">
    <property type="entry name" value="SEC_C_motif"/>
</dbReference>
<dbReference type="Proteomes" id="UP000627715">
    <property type="component" value="Unassembled WGS sequence"/>
</dbReference>
<dbReference type="Pfam" id="PF02810">
    <property type="entry name" value="SEC-C"/>
    <property type="match status" value="1"/>
</dbReference>
<reference evidence="1" key="2">
    <citation type="submission" date="2020-09" db="EMBL/GenBank/DDBJ databases">
        <authorList>
            <person name="Sun Q."/>
            <person name="Zhou Y."/>
        </authorList>
    </citation>
    <scope>NUCLEOTIDE SEQUENCE</scope>
    <source>
        <strain evidence="1">CGMCC 1.15425</strain>
    </source>
</reference>
<dbReference type="SUPFAM" id="SSF103642">
    <property type="entry name" value="Sec-C motif"/>
    <property type="match status" value="1"/>
</dbReference>
<organism evidence="1 2">
    <name type="scientific">Pseudohongiella nitratireducens</name>
    <dbReference type="NCBI Taxonomy" id="1768907"/>
    <lineage>
        <taxon>Bacteria</taxon>
        <taxon>Pseudomonadati</taxon>
        <taxon>Pseudomonadota</taxon>
        <taxon>Gammaproteobacteria</taxon>
        <taxon>Pseudomonadales</taxon>
        <taxon>Pseudohongiellaceae</taxon>
        <taxon>Pseudohongiella</taxon>
    </lineage>
</organism>
<proteinExistence type="predicted"/>
<reference evidence="1" key="1">
    <citation type="journal article" date="2014" name="Int. J. Syst. Evol. Microbiol.">
        <title>Complete genome sequence of Corynebacterium casei LMG S-19264T (=DSM 44701T), isolated from a smear-ripened cheese.</title>
        <authorList>
            <consortium name="US DOE Joint Genome Institute (JGI-PGF)"/>
            <person name="Walter F."/>
            <person name="Albersmeier A."/>
            <person name="Kalinowski J."/>
            <person name="Ruckert C."/>
        </authorList>
    </citation>
    <scope>NUCLEOTIDE SEQUENCE</scope>
    <source>
        <strain evidence="1">CGMCC 1.15425</strain>
    </source>
</reference>
<accession>A0A917GIM3</accession>
<gene>
    <name evidence="1" type="ORF">GCM10011403_00030</name>
</gene>
<keyword evidence="2" id="KW-1185">Reference proteome</keyword>
<dbReference type="Gene3D" id="3.10.450.50">
    <property type="match status" value="1"/>
</dbReference>
<name>A0A917GIM3_9GAMM</name>
<evidence type="ECO:0008006" key="3">
    <source>
        <dbReference type="Google" id="ProtNLM"/>
    </source>
</evidence>
<evidence type="ECO:0000313" key="2">
    <source>
        <dbReference type="Proteomes" id="UP000627715"/>
    </source>
</evidence>
<comment type="caution">
    <text evidence="1">The sequence shown here is derived from an EMBL/GenBank/DDBJ whole genome shotgun (WGS) entry which is preliminary data.</text>
</comment>
<dbReference type="RefSeq" id="WP_082866569.1">
    <property type="nucleotide sequence ID" value="NZ_BMIY01000001.1"/>
</dbReference>
<dbReference type="EMBL" id="BMIY01000001">
    <property type="protein sequence ID" value="GGG46916.1"/>
    <property type="molecule type" value="Genomic_DNA"/>
</dbReference>
<sequence length="209" mass="23269">MFTGYLYHHEPPIGALALVSNFEDLDNKTVLPEARDEFQAYFHLEPRPNPPRIKLFGRIGAQTGNLYSVDFNKAVDLAVDGRDAKFVEEKLVTYIRKVAAHPSTRNSIGHEIFSVVIPRDRSSAFSTNYYPLSAKPQMYFPNFICAISNKNNFACMDIAISDADQLGAPMSGPKLKPNQPCWCGSGVRYKECHGAKAGNDGFSIEFISQ</sequence>
<dbReference type="AlphaFoldDB" id="A0A917GIM3"/>